<evidence type="ECO:0000313" key="1">
    <source>
        <dbReference type="EMBL" id="SVC94568.1"/>
    </source>
</evidence>
<protein>
    <submittedName>
        <fullName evidence="1">Uncharacterized protein</fullName>
    </submittedName>
</protein>
<proteinExistence type="predicted"/>
<gene>
    <name evidence="1" type="ORF">METZ01_LOCUS347422</name>
</gene>
<organism evidence="1">
    <name type="scientific">marine metagenome</name>
    <dbReference type="NCBI Taxonomy" id="408172"/>
    <lineage>
        <taxon>unclassified sequences</taxon>
        <taxon>metagenomes</taxon>
        <taxon>ecological metagenomes</taxon>
    </lineage>
</organism>
<dbReference type="EMBL" id="UINC01120216">
    <property type="protein sequence ID" value="SVC94568.1"/>
    <property type="molecule type" value="Genomic_DNA"/>
</dbReference>
<reference evidence="1" key="1">
    <citation type="submission" date="2018-05" db="EMBL/GenBank/DDBJ databases">
        <authorList>
            <person name="Lanie J.A."/>
            <person name="Ng W.-L."/>
            <person name="Kazmierczak K.M."/>
            <person name="Andrzejewski T.M."/>
            <person name="Davidsen T.M."/>
            <person name="Wayne K.J."/>
            <person name="Tettelin H."/>
            <person name="Glass J.I."/>
            <person name="Rusch D."/>
            <person name="Podicherti R."/>
            <person name="Tsui H.-C.T."/>
            <person name="Winkler M.E."/>
        </authorList>
    </citation>
    <scope>NUCLEOTIDE SEQUENCE</scope>
</reference>
<sequence length="110" mass="12499">VAKADKALENYYPLFDDGLYTEVVHQNGERAVKILKGEYKGIVYQYGKIELVPRAESEIPKINFDRAVRVCPEELLNTISEDKEFNQLMGNILIELLANQGIEELNRGVS</sequence>
<feature type="non-terminal residue" evidence="1">
    <location>
        <position position="1"/>
    </location>
</feature>
<name>A0A382RC32_9ZZZZ</name>
<dbReference type="AlphaFoldDB" id="A0A382RC32"/>
<accession>A0A382RC32</accession>